<evidence type="ECO:0000259" key="10">
    <source>
        <dbReference type="PROSITE" id="PS50929"/>
    </source>
</evidence>
<dbReference type="InterPro" id="IPR011918">
    <property type="entry name" value="ABC_MsbA_ATP-bd"/>
</dbReference>
<dbReference type="PROSITE" id="PS50893">
    <property type="entry name" value="ABC_TRANSPORTER_2"/>
    <property type="match status" value="1"/>
</dbReference>
<dbReference type="eggNOG" id="COG1132">
    <property type="taxonomic scope" value="Bacteria"/>
</dbReference>
<keyword evidence="4" id="KW-0547">Nucleotide-binding</keyword>
<feature type="transmembrane region" description="Helical" evidence="8">
    <location>
        <begin position="336"/>
        <end position="354"/>
    </location>
</feature>
<evidence type="ECO:0000256" key="5">
    <source>
        <dbReference type="ARBA" id="ARBA00022840"/>
    </source>
</evidence>
<sequence length="643" mass="68969">MRHLDLFEGSVRADCLTLMDRAAMKLDLARVAGRIRTQGRISQPMARRPTSPVASEERAGSKKVGVLSALWPFMMPYKALMAGALMALVLTASMSLALPLAVRRVVDNFRIENGDLLDVYFLAALGIAAVLALGTGIRYALVTRLGERVVADIRKAVFDRVIGMSPEFYERIMTGEVLSRITTDTTLIQSVLGSSASIALRNMLLFAGGLVLMLLTSAKLTGLVLLLVPAVLVPILVLGRRLRAISRENQDWIAASSGNASEALSAVQTVQSYTNETASRAAFAEVTETAYDVSRRRIATRAVLTVIVIFLVFSGIVGVLWMGANDVRAGVMTEGTLIQFVIYSVIMAGAVAALSEIWSELQRAAGATERLVELLNAADSVNDPVQPAALALPVQGEIAFDNVTFRYPARPDQVALDGMSLTVRPGETVAFVGPSGAGKTTVIQLIQRFYDPQSGRVLLDGQDLTTLSRADFRRHIALVPQDPVIFAASARENIRFGRPSASDAEVEEAARAAAAHEFIAALPEGYDSFVGERGVMLSGGQKQRIAIARAILRDAPVLLLDEATSALDAESERAVQQAVERLSADRTTLIVAHRLATVKKADRIVVLEAGRIVAQGTHDELVAGGGLYARLARLQFTDGLAAE</sequence>
<keyword evidence="3 8" id="KW-0812">Transmembrane</keyword>
<comment type="similarity">
    <text evidence="2">Belongs to the ABC transporter superfamily. ABCB family. Multidrug resistance exporter (TC 3.A.1.201) subfamily.</text>
</comment>
<dbReference type="FunFam" id="3.40.50.300:FF:000251">
    <property type="entry name" value="ABC transporter B family member 19"/>
    <property type="match status" value="1"/>
</dbReference>
<evidence type="ECO:0000313" key="11">
    <source>
        <dbReference type="EMBL" id="AAV96243.1"/>
    </source>
</evidence>
<dbReference type="NCBIfam" id="TIGR02204">
    <property type="entry name" value="MsbA_rel"/>
    <property type="match status" value="1"/>
</dbReference>
<dbReference type="Pfam" id="PF00005">
    <property type="entry name" value="ABC_tran"/>
    <property type="match status" value="1"/>
</dbReference>
<dbReference type="InterPro" id="IPR011527">
    <property type="entry name" value="ABC1_TM_dom"/>
</dbReference>
<dbReference type="GO" id="GO:0005886">
    <property type="term" value="C:plasma membrane"/>
    <property type="evidence" value="ECO:0007669"/>
    <property type="project" value="UniProtKB-SubCell"/>
</dbReference>
<dbReference type="InterPro" id="IPR003593">
    <property type="entry name" value="AAA+_ATPase"/>
</dbReference>
<proteinExistence type="inferred from homology"/>
<dbReference type="GO" id="GO:0005524">
    <property type="term" value="F:ATP binding"/>
    <property type="evidence" value="ECO:0007669"/>
    <property type="project" value="UniProtKB-KW"/>
</dbReference>
<gene>
    <name evidence="11" type="ordered locus">SPO3005</name>
</gene>
<feature type="domain" description="ABC transporter" evidence="9">
    <location>
        <begin position="398"/>
        <end position="634"/>
    </location>
</feature>
<keyword evidence="5" id="KW-0067">ATP-binding</keyword>
<evidence type="ECO:0000256" key="3">
    <source>
        <dbReference type="ARBA" id="ARBA00022692"/>
    </source>
</evidence>
<reference evidence="11 12" key="1">
    <citation type="journal article" date="2004" name="Nature">
        <title>Genome sequence of Silicibacter pomeroyi reveals adaptations to the marine environment.</title>
        <authorList>
            <person name="Moran M.A."/>
            <person name="Buchan A."/>
            <person name="Gonzalez J.M."/>
            <person name="Heidelberg J.F."/>
            <person name="Whitman W.B."/>
            <person name="Kiene R.P."/>
            <person name="Henriksen J.R."/>
            <person name="King G.M."/>
            <person name="Belas R."/>
            <person name="Fuqua C."/>
            <person name="Brinkac L."/>
            <person name="Lewis M."/>
            <person name="Johri S."/>
            <person name="Weaver B."/>
            <person name="Pai G."/>
            <person name="Eisen J.A."/>
            <person name="Rahe E."/>
            <person name="Sheldon W.M."/>
            <person name="Ye W."/>
            <person name="Miller T.R."/>
            <person name="Carlton J."/>
            <person name="Rasko D.A."/>
            <person name="Paulsen I.T."/>
            <person name="Ren Q."/>
            <person name="Daugherty S.C."/>
            <person name="Deboy R.T."/>
            <person name="Dodson R.J."/>
            <person name="Durkin A.S."/>
            <person name="Madupu R."/>
            <person name="Nelson W.C."/>
            <person name="Sullivan S.A."/>
            <person name="Rosovitz M.J."/>
            <person name="Haft D.H."/>
            <person name="Selengut J."/>
            <person name="Ward N."/>
        </authorList>
    </citation>
    <scope>NUCLEOTIDE SEQUENCE [LARGE SCALE GENOMIC DNA]</scope>
    <source>
        <strain evidence="12">ATCC 700808 / DSM 15171 / DSS-3</strain>
    </source>
</reference>
<feature type="transmembrane region" description="Helical" evidence="8">
    <location>
        <begin position="120"/>
        <end position="141"/>
    </location>
</feature>
<dbReference type="PANTHER" id="PTHR43394:SF1">
    <property type="entry name" value="ATP-BINDING CASSETTE SUB-FAMILY B MEMBER 10, MITOCHONDRIAL"/>
    <property type="match status" value="1"/>
</dbReference>
<feature type="transmembrane region" description="Helical" evidence="8">
    <location>
        <begin position="79"/>
        <end position="100"/>
    </location>
</feature>
<dbReference type="CDD" id="cd18575">
    <property type="entry name" value="ABC_6TM_bac_exporter_ABCB8_10_like"/>
    <property type="match status" value="1"/>
</dbReference>
<dbReference type="GO" id="GO:0090374">
    <property type="term" value="P:oligopeptide export from mitochondrion"/>
    <property type="evidence" value="ECO:0007669"/>
    <property type="project" value="TreeGrafter"/>
</dbReference>
<dbReference type="InterPro" id="IPR036640">
    <property type="entry name" value="ABC1_TM_sf"/>
</dbReference>
<dbReference type="SMART" id="SM00382">
    <property type="entry name" value="AAA"/>
    <property type="match status" value="1"/>
</dbReference>
<dbReference type="PROSITE" id="PS00211">
    <property type="entry name" value="ABC_TRANSPORTER_1"/>
    <property type="match status" value="1"/>
</dbReference>
<evidence type="ECO:0000313" key="12">
    <source>
        <dbReference type="Proteomes" id="UP000001023"/>
    </source>
</evidence>
<dbReference type="Gene3D" id="1.20.1560.10">
    <property type="entry name" value="ABC transporter type 1, transmembrane domain"/>
    <property type="match status" value="1"/>
</dbReference>
<organism evidence="11 12">
    <name type="scientific">Ruegeria pomeroyi (strain ATCC 700808 / DSM 15171 / DSS-3)</name>
    <name type="common">Silicibacter pomeroyi</name>
    <dbReference type="NCBI Taxonomy" id="246200"/>
    <lineage>
        <taxon>Bacteria</taxon>
        <taxon>Pseudomonadati</taxon>
        <taxon>Pseudomonadota</taxon>
        <taxon>Alphaproteobacteria</taxon>
        <taxon>Rhodobacterales</taxon>
        <taxon>Roseobacteraceae</taxon>
        <taxon>Ruegeria</taxon>
    </lineage>
</organism>
<dbReference type="SUPFAM" id="SSF90123">
    <property type="entry name" value="ABC transporter transmembrane region"/>
    <property type="match status" value="1"/>
</dbReference>
<name>Q5LP45_RUEPO</name>
<keyword evidence="12" id="KW-1185">Reference proteome</keyword>
<dbReference type="InterPro" id="IPR003439">
    <property type="entry name" value="ABC_transporter-like_ATP-bd"/>
</dbReference>
<dbReference type="GO" id="GO:0015421">
    <property type="term" value="F:ABC-type oligopeptide transporter activity"/>
    <property type="evidence" value="ECO:0007669"/>
    <property type="project" value="TreeGrafter"/>
</dbReference>
<feature type="transmembrane region" description="Helical" evidence="8">
    <location>
        <begin position="302"/>
        <end position="324"/>
    </location>
</feature>
<evidence type="ECO:0000256" key="7">
    <source>
        <dbReference type="ARBA" id="ARBA00023136"/>
    </source>
</evidence>
<feature type="domain" description="ABC transmembrane type-1" evidence="10">
    <location>
        <begin position="82"/>
        <end position="363"/>
    </location>
</feature>
<comment type="subcellular location">
    <subcellularLocation>
        <location evidence="1">Cell membrane</location>
        <topology evidence="1">Multi-pass membrane protein</topology>
    </subcellularLocation>
</comment>
<evidence type="ECO:0000256" key="1">
    <source>
        <dbReference type="ARBA" id="ARBA00004651"/>
    </source>
</evidence>
<dbReference type="SUPFAM" id="SSF52540">
    <property type="entry name" value="P-loop containing nucleoside triphosphate hydrolases"/>
    <property type="match status" value="1"/>
</dbReference>
<dbReference type="AlphaFoldDB" id="Q5LP45"/>
<evidence type="ECO:0000256" key="2">
    <source>
        <dbReference type="ARBA" id="ARBA00007577"/>
    </source>
</evidence>
<dbReference type="Pfam" id="PF00664">
    <property type="entry name" value="ABC_membrane"/>
    <property type="match status" value="1"/>
</dbReference>
<dbReference type="GO" id="GO:0016887">
    <property type="term" value="F:ATP hydrolysis activity"/>
    <property type="evidence" value="ECO:0007669"/>
    <property type="project" value="InterPro"/>
</dbReference>
<dbReference type="InterPro" id="IPR017871">
    <property type="entry name" value="ABC_transporter-like_CS"/>
</dbReference>
<reference evidence="11 12" key="2">
    <citation type="journal article" date="2014" name="Stand. Genomic Sci.">
        <title>An updated genome annotation for the model marine bacterium Ruegeria pomeroyi DSS-3.</title>
        <authorList>
            <person name="Rivers A.R."/>
            <person name="Smith C.B."/>
            <person name="Moran M.A."/>
        </authorList>
    </citation>
    <scope>GENOME REANNOTATION</scope>
    <source>
        <strain evidence="12">ATCC 700808 / DSM 15171 / DSS-3</strain>
    </source>
</reference>
<feature type="transmembrane region" description="Helical" evidence="8">
    <location>
        <begin position="221"/>
        <end position="239"/>
    </location>
</feature>
<dbReference type="EMBL" id="CP000031">
    <property type="protein sequence ID" value="AAV96243.1"/>
    <property type="molecule type" value="Genomic_DNA"/>
</dbReference>
<evidence type="ECO:0000256" key="6">
    <source>
        <dbReference type="ARBA" id="ARBA00022989"/>
    </source>
</evidence>
<protein>
    <submittedName>
        <fullName evidence="11">ABC transporter, ATP binding/permease protein</fullName>
    </submittedName>
</protein>
<dbReference type="PROSITE" id="PS50929">
    <property type="entry name" value="ABC_TM1F"/>
    <property type="match status" value="1"/>
</dbReference>
<dbReference type="HOGENOM" id="CLU_000604_84_3_5"/>
<feature type="transmembrane region" description="Helical" evidence="8">
    <location>
        <begin position="198"/>
        <end position="215"/>
    </location>
</feature>
<evidence type="ECO:0000256" key="8">
    <source>
        <dbReference type="SAM" id="Phobius"/>
    </source>
</evidence>
<dbReference type="PaxDb" id="246200-SPO3005"/>
<evidence type="ECO:0000256" key="4">
    <source>
        <dbReference type="ARBA" id="ARBA00022741"/>
    </source>
</evidence>
<accession>Q5LP45</accession>
<dbReference type="InterPro" id="IPR027417">
    <property type="entry name" value="P-loop_NTPase"/>
</dbReference>
<dbReference type="InterPro" id="IPR039421">
    <property type="entry name" value="Type_1_exporter"/>
</dbReference>
<dbReference type="KEGG" id="sil:SPO3005"/>
<dbReference type="STRING" id="246200.SPO3005"/>
<keyword evidence="7 8" id="KW-0472">Membrane</keyword>
<dbReference type="Proteomes" id="UP000001023">
    <property type="component" value="Chromosome"/>
</dbReference>
<dbReference type="Gene3D" id="3.40.50.300">
    <property type="entry name" value="P-loop containing nucleotide triphosphate hydrolases"/>
    <property type="match status" value="1"/>
</dbReference>
<evidence type="ECO:0000259" key="9">
    <source>
        <dbReference type="PROSITE" id="PS50893"/>
    </source>
</evidence>
<keyword evidence="6 8" id="KW-1133">Transmembrane helix</keyword>
<dbReference type="PANTHER" id="PTHR43394">
    <property type="entry name" value="ATP-DEPENDENT PERMEASE MDL1, MITOCHONDRIAL"/>
    <property type="match status" value="1"/>
</dbReference>